<evidence type="ECO:0000313" key="1">
    <source>
        <dbReference type="EMBL" id="KUL45680.1"/>
    </source>
</evidence>
<sequence>MCTCSGTPIQKISRTSSQLPDTGQCSFRLFDGTVTADALGSHRAMVLRLPRSGLLQGAEPYVRTVAARKGALAATVREALQEWDDKRRPATAGR</sequence>
<name>A0A0X3VM36_STRVO</name>
<proteinExistence type="predicted"/>
<organism evidence="1 2">
    <name type="scientific">Streptomyces violaceusniger</name>
    <dbReference type="NCBI Taxonomy" id="68280"/>
    <lineage>
        <taxon>Bacteria</taxon>
        <taxon>Bacillati</taxon>
        <taxon>Actinomycetota</taxon>
        <taxon>Actinomycetes</taxon>
        <taxon>Kitasatosporales</taxon>
        <taxon>Streptomycetaceae</taxon>
        <taxon>Streptomyces</taxon>
        <taxon>Streptomyces violaceusniger group</taxon>
    </lineage>
</organism>
<dbReference type="EMBL" id="LLZJ01000400">
    <property type="protein sequence ID" value="KUL45680.1"/>
    <property type="molecule type" value="Genomic_DNA"/>
</dbReference>
<gene>
    <name evidence="1" type="ORF">ADL28_36850</name>
</gene>
<accession>A0A0X3VM36</accession>
<reference evidence="2" key="1">
    <citation type="submission" date="2015-10" db="EMBL/GenBank/DDBJ databases">
        <authorList>
            <person name="Ju K.-S."/>
            <person name="Doroghazi J.R."/>
            <person name="Metcalf W.W."/>
        </authorList>
    </citation>
    <scope>NUCLEOTIDE SEQUENCE [LARGE SCALE GENOMIC DNA]</scope>
    <source>
        <strain evidence="2">NRRL F-8817</strain>
    </source>
</reference>
<protein>
    <submittedName>
        <fullName evidence="1">Uncharacterized protein</fullName>
    </submittedName>
</protein>
<dbReference type="AlphaFoldDB" id="A0A0X3VM36"/>
<comment type="caution">
    <text evidence="1">The sequence shown here is derived from an EMBL/GenBank/DDBJ whole genome shotgun (WGS) entry which is preliminary data.</text>
</comment>
<evidence type="ECO:0000313" key="2">
    <source>
        <dbReference type="Proteomes" id="UP000053413"/>
    </source>
</evidence>
<dbReference type="Proteomes" id="UP000053413">
    <property type="component" value="Unassembled WGS sequence"/>
</dbReference>